<keyword evidence="3" id="KW-1185">Reference proteome</keyword>
<dbReference type="AlphaFoldDB" id="A0A0B8N716"/>
<evidence type="ECO:0000313" key="3">
    <source>
        <dbReference type="Proteomes" id="UP000037179"/>
    </source>
</evidence>
<dbReference type="SMART" id="SM00530">
    <property type="entry name" value="HTH_XRE"/>
    <property type="match status" value="1"/>
</dbReference>
<sequence>MGDVVTPIPEQPLLGMYLRHRREAQGLTQEETARRMFVSVSLYRKLENGERTVSADRLEDWCAAMDVPVWMLEKVVSLTLPRVSTFARGTWPPQLREEDLEHLEALPYPAYCHRFPEYEVLAANRAASGAFPWLAPASPDAERPVNVIEQFMTVPEARELLVNWDTIVHRLVFGLRYMSPGVVAPERLAQIIETCSVNPEFARMWNTPMEEDLFNDSLVLVRNPQTAETMRLTMRSYNAFHPQNCSYQLFMLTPRAPGTPTVDPFVVVE</sequence>
<proteinExistence type="predicted"/>
<dbReference type="Gene3D" id="1.10.260.40">
    <property type="entry name" value="lambda repressor-like DNA-binding domains"/>
    <property type="match status" value="1"/>
</dbReference>
<dbReference type="RefSeq" id="WP_033088502.1">
    <property type="nucleotide sequence ID" value="NZ_AP017900.1"/>
</dbReference>
<dbReference type="SUPFAM" id="SSF47413">
    <property type="entry name" value="lambda repressor-like DNA-binding domains"/>
    <property type="match status" value="1"/>
</dbReference>
<dbReference type="Pfam" id="PF17765">
    <property type="entry name" value="MLTR_LBD"/>
    <property type="match status" value="1"/>
</dbReference>
<dbReference type="EMBL" id="BBYQ01000059">
    <property type="protein sequence ID" value="GAP29576.1"/>
    <property type="molecule type" value="Genomic_DNA"/>
</dbReference>
<evidence type="ECO:0000259" key="1">
    <source>
        <dbReference type="PROSITE" id="PS50943"/>
    </source>
</evidence>
<reference evidence="2 3" key="2">
    <citation type="journal article" date="2016" name="Genome Announc.">
        <title>Draft Genome Sequence of Erythromycin- and Oxytetracycline-Sensitive Nocardia seriolae Strain U-1 (NBRC 110359).</title>
        <authorList>
            <person name="Imajoh M."/>
            <person name="Sukeda M."/>
            <person name="Shimizu M."/>
            <person name="Yamane J."/>
            <person name="Ohnishi K."/>
            <person name="Oshima S."/>
        </authorList>
    </citation>
    <scope>NUCLEOTIDE SEQUENCE [LARGE SCALE GENOMIC DNA]</scope>
    <source>
        <strain evidence="2 3">U-1</strain>
    </source>
</reference>
<dbReference type="PROSITE" id="PS50943">
    <property type="entry name" value="HTH_CROC1"/>
    <property type="match status" value="1"/>
</dbReference>
<dbReference type="PANTHER" id="PTHR35010:SF2">
    <property type="entry name" value="BLL4672 PROTEIN"/>
    <property type="match status" value="1"/>
</dbReference>
<reference evidence="3" key="1">
    <citation type="submission" date="2015-07" db="EMBL/GenBank/DDBJ databases">
        <title>Nocardia seriolae U-1 whole genome shotgun sequence.</title>
        <authorList>
            <person name="Imajoh M."/>
            <person name="Fukumoto Y."/>
            <person name="Sukeda M."/>
            <person name="Yamane J."/>
            <person name="Yamasaki K."/>
            <person name="Shimizu M."/>
            <person name="Ohnishi K."/>
            <person name="Oshima S."/>
        </authorList>
    </citation>
    <scope>NUCLEOTIDE SEQUENCE [LARGE SCALE GENOMIC DNA]</scope>
    <source>
        <strain evidence="3">U-1</strain>
    </source>
</reference>
<protein>
    <submittedName>
        <fullName evidence="2">DNA-binding protein</fullName>
    </submittedName>
</protein>
<dbReference type="PANTHER" id="PTHR35010">
    <property type="entry name" value="BLL4672 PROTEIN-RELATED"/>
    <property type="match status" value="1"/>
</dbReference>
<dbReference type="Pfam" id="PF13560">
    <property type="entry name" value="HTH_31"/>
    <property type="match status" value="1"/>
</dbReference>
<name>A0A0B8N716_9NOCA</name>
<evidence type="ECO:0000313" key="2">
    <source>
        <dbReference type="EMBL" id="GAP29576.1"/>
    </source>
</evidence>
<dbReference type="InterPro" id="IPR001387">
    <property type="entry name" value="Cro/C1-type_HTH"/>
</dbReference>
<dbReference type="InterPro" id="IPR041413">
    <property type="entry name" value="MLTR_LBD"/>
</dbReference>
<dbReference type="InterPro" id="IPR010982">
    <property type="entry name" value="Lambda_DNA-bd_dom_sf"/>
</dbReference>
<keyword evidence="2" id="KW-0238">DNA-binding</keyword>
<dbReference type="Proteomes" id="UP000037179">
    <property type="component" value="Unassembled WGS sequence"/>
</dbReference>
<gene>
    <name evidence="2" type="ORF">NSK11_contig00059-0021</name>
</gene>
<feature type="domain" description="HTH cro/C1-type" evidence="1">
    <location>
        <begin position="18"/>
        <end position="72"/>
    </location>
</feature>
<organism evidence="2 3">
    <name type="scientific">Nocardia seriolae</name>
    <dbReference type="NCBI Taxonomy" id="37332"/>
    <lineage>
        <taxon>Bacteria</taxon>
        <taxon>Bacillati</taxon>
        <taxon>Actinomycetota</taxon>
        <taxon>Actinomycetes</taxon>
        <taxon>Mycobacteriales</taxon>
        <taxon>Nocardiaceae</taxon>
        <taxon>Nocardia</taxon>
    </lineage>
</organism>
<dbReference type="Gene3D" id="3.30.450.180">
    <property type="match status" value="1"/>
</dbReference>
<dbReference type="GO" id="GO:0003677">
    <property type="term" value="F:DNA binding"/>
    <property type="evidence" value="ECO:0007669"/>
    <property type="project" value="UniProtKB-KW"/>
</dbReference>
<accession>A0A0B8N716</accession>
<comment type="caution">
    <text evidence="2">The sequence shown here is derived from an EMBL/GenBank/DDBJ whole genome shotgun (WGS) entry which is preliminary data.</text>
</comment>
<dbReference type="CDD" id="cd00093">
    <property type="entry name" value="HTH_XRE"/>
    <property type="match status" value="1"/>
</dbReference>
<dbReference type="GeneID" id="93372167"/>